<dbReference type="OrthoDB" id="24300at2"/>
<dbReference type="Proteomes" id="UP000247540">
    <property type="component" value="Unassembled WGS sequence"/>
</dbReference>
<accession>A0A318SJG2</accession>
<organism evidence="1 2">
    <name type="scientific">Xylophilus ampelinus</name>
    <dbReference type="NCBI Taxonomy" id="54067"/>
    <lineage>
        <taxon>Bacteria</taxon>
        <taxon>Pseudomonadati</taxon>
        <taxon>Pseudomonadota</taxon>
        <taxon>Betaproteobacteria</taxon>
        <taxon>Burkholderiales</taxon>
        <taxon>Xylophilus</taxon>
    </lineage>
</organism>
<dbReference type="PANTHER" id="PTHR47197">
    <property type="entry name" value="PROTEIN NIRF"/>
    <property type="match status" value="1"/>
</dbReference>
<keyword evidence="2" id="KW-1185">Reference proteome</keyword>
<protein>
    <submittedName>
        <fullName evidence="1">YVTN family beta-propeller protein</fullName>
    </submittedName>
</protein>
<dbReference type="InterPro" id="IPR051200">
    <property type="entry name" value="Host-pathogen_enzymatic-act"/>
</dbReference>
<dbReference type="SUPFAM" id="SSF51004">
    <property type="entry name" value="C-terminal (heme d1) domain of cytochrome cd1-nitrite reductase"/>
    <property type="match status" value="1"/>
</dbReference>
<dbReference type="RefSeq" id="WP_110464646.1">
    <property type="nucleotide sequence ID" value="NZ_JAMOFZ010000003.1"/>
</dbReference>
<sequence length="314" mass="35003">MTRDILLLVEKCSHCFSYYDADTGERLASIPLPDFPHEFVVDRERRFAYVGHYGVETSGHPGEGGTRILQIDIAARTLARTIDIAPFNRLHGIQMDAHGRLYALSEDRAQLVVIDRPATDTAPRRAVPVGGIKSHLFALARDGMTAYAMNLLSHTVTRVRPHDATAAPVACAPGEKPEGYALSPDEKTLYVTCRWSNTLCAIDTETMQVTRRAPSRDDATRLYLYRDGRLVVSNYGDRSLSVVDPATLQELHHIPMEARAVALSYHPTKPIAYVSQDNDKVGVFDMETLRFVRFIATQREPDVSFLLPMRPPAA</sequence>
<evidence type="ECO:0000313" key="2">
    <source>
        <dbReference type="Proteomes" id="UP000247540"/>
    </source>
</evidence>
<dbReference type="Gene3D" id="2.130.10.10">
    <property type="entry name" value="YVTN repeat-like/Quinoprotein amine dehydrogenase"/>
    <property type="match status" value="2"/>
</dbReference>
<proteinExistence type="predicted"/>
<gene>
    <name evidence="1" type="ORF">DFQ15_103124</name>
</gene>
<dbReference type="AlphaFoldDB" id="A0A318SJG2"/>
<reference evidence="1 2" key="1">
    <citation type="submission" date="2018-06" db="EMBL/GenBank/DDBJ databases">
        <title>Genomic Encyclopedia of Type Strains, Phase III (KMG-III): the genomes of soil and plant-associated and newly described type strains.</title>
        <authorList>
            <person name="Whitman W."/>
        </authorList>
    </citation>
    <scope>NUCLEOTIDE SEQUENCE [LARGE SCALE GENOMIC DNA]</scope>
    <source>
        <strain evidence="1 2">CECT 7646</strain>
    </source>
</reference>
<comment type="caution">
    <text evidence="1">The sequence shown here is derived from an EMBL/GenBank/DDBJ whole genome shotgun (WGS) entry which is preliminary data.</text>
</comment>
<dbReference type="EMBL" id="QJTC01000003">
    <property type="protein sequence ID" value="PYE79136.1"/>
    <property type="molecule type" value="Genomic_DNA"/>
</dbReference>
<dbReference type="PANTHER" id="PTHR47197:SF3">
    <property type="entry name" value="DIHYDRO-HEME D1 DEHYDROGENASE"/>
    <property type="match status" value="1"/>
</dbReference>
<dbReference type="InterPro" id="IPR015943">
    <property type="entry name" value="WD40/YVTN_repeat-like_dom_sf"/>
</dbReference>
<name>A0A318SJG2_9BURK</name>
<evidence type="ECO:0000313" key="1">
    <source>
        <dbReference type="EMBL" id="PYE79136.1"/>
    </source>
</evidence>
<dbReference type="InterPro" id="IPR011048">
    <property type="entry name" value="Haem_d1_sf"/>
</dbReference>